<evidence type="ECO:0000313" key="3">
    <source>
        <dbReference type="Proteomes" id="UP000237968"/>
    </source>
</evidence>
<feature type="transmembrane region" description="Helical" evidence="1">
    <location>
        <begin position="83"/>
        <end position="104"/>
    </location>
</feature>
<dbReference type="Proteomes" id="UP000237968">
    <property type="component" value="Unassembled WGS sequence"/>
</dbReference>
<keyword evidence="3" id="KW-1185">Reference proteome</keyword>
<evidence type="ECO:0000313" key="2">
    <source>
        <dbReference type="EMBL" id="PRQ02854.1"/>
    </source>
</evidence>
<proteinExistence type="predicted"/>
<feature type="transmembrane region" description="Helical" evidence="1">
    <location>
        <begin position="58"/>
        <end position="77"/>
    </location>
</feature>
<gene>
    <name evidence="2" type="ORF">ENSA5_20310</name>
</gene>
<dbReference type="AlphaFoldDB" id="A0A2S9YCL3"/>
<name>A0A2S9YCL3_9BACT</name>
<keyword evidence="1" id="KW-0472">Membrane</keyword>
<comment type="caution">
    <text evidence="2">The sequence shown here is derived from an EMBL/GenBank/DDBJ whole genome shotgun (WGS) entry which is preliminary data.</text>
</comment>
<feature type="transmembrane region" description="Helical" evidence="1">
    <location>
        <begin position="180"/>
        <end position="203"/>
    </location>
</feature>
<keyword evidence="1" id="KW-0812">Transmembrane</keyword>
<accession>A0A2S9YCL3</accession>
<reference evidence="2 3" key="1">
    <citation type="submission" date="2018-03" db="EMBL/GenBank/DDBJ databases">
        <title>Draft Genome Sequences of the Obligatory Marine Myxobacteria Enhygromyxa salina SWB005.</title>
        <authorList>
            <person name="Poehlein A."/>
            <person name="Moghaddam J.A."/>
            <person name="Harms H."/>
            <person name="Alanjari M."/>
            <person name="Koenig G.M."/>
            <person name="Daniel R."/>
            <person name="Schaeberle T.F."/>
        </authorList>
    </citation>
    <scope>NUCLEOTIDE SEQUENCE [LARGE SCALE GENOMIC DNA]</scope>
    <source>
        <strain evidence="2 3">SWB005</strain>
    </source>
</reference>
<protein>
    <submittedName>
        <fullName evidence="2">Uncharacterized protein</fullName>
    </submittedName>
</protein>
<sequence>MIGIRRALALLILSFFVIQFAMTAWLGPDELLPVNLGLALCYGLAFFGLAAEWFWARWFAMGVGNFGSLMLLVLFKIGPEPIFVFFGVTHLLVVLCLTGEGMAAKYEYSEKTSERWNFQEDSMALMRRAVKSAGSTLPLLILYALAPRGEWLQLGLLAVGVVGFVGLVRGKTWGPLMLGATGVVCLLDGLGVFGPPTIGYLILGPETLPALYGKVGVFAGATMLVMVPFIAPMIRYLRAPQLPART</sequence>
<organism evidence="2 3">
    <name type="scientific">Enhygromyxa salina</name>
    <dbReference type="NCBI Taxonomy" id="215803"/>
    <lineage>
        <taxon>Bacteria</taxon>
        <taxon>Pseudomonadati</taxon>
        <taxon>Myxococcota</taxon>
        <taxon>Polyangia</taxon>
        <taxon>Nannocystales</taxon>
        <taxon>Nannocystaceae</taxon>
        <taxon>Enhygromyxa</taxon>
    </lineage>
</organism>
<keyword evidence="1" id="KW-1133">Transmembrane helix</keyword>
<dbReference type="RefSeq" id="WP_106391465.1">
    <property type="nucleotide sequence ID" value="NZ_PVNK01000110.1"/>
</dbReference>
<dbReference type="OrthoDB" id="5503865at2"/>
<feature type="transmembrane region" description="Helical" evidence="1">
    <location>
        <begin position="215"/>
        <end position="237"/>
    </location>
</feature>
<feature type="transmembrane region" description="Helical" evidence="1">
    <location>
        <begin position="151"/>
        <end position="168"/>
    </location>
</feature>
<dbReference type="EMBL" id="PVNK01000110">
    <property type="protein sequence ID" value="PRQ02854.1"/>
    <property type="molecule type" value="Genomic_DNA"/>
</dbReference>
<evidence type="ECO:0000256" key="1">
    <source>
        <dbReference type="SAM" id="Phobius"/>
    </source>
</evidence>